<evidence type="ECO:0000256" key="16">
    <source>
        <dbReference type="ARBA" id="ARBA00049342"/>
    </source>
</evidence>
<dbReference type="InterPro" id="IPR008254">
    <property type="entry name" value="Flavodoxin/NO_synth"/>
</dbReference>
<gene>
    <name evidence="21" type="ORF">NKR19_g7443</name>
</gene>
<keyword evidence="22" id="KW-1185">Reference proteome</keyword>
<keyword evidence="12 17" id="KW-0408">Iron</keyword>
<comment type="catalytic activity">
    <reaction evidence="15 17">
        <text>an organic molecule + reduced [NADPH--hemoprotein reductase] + O2 = an alcohol + oxidized [NADPH--hemoprotein reductase] + H2O + H(+)</text>
        <dbReference type="Rhea" id="RHEA:17149"/>
        <dbReference type="Rhea" id="RHEA-COMP:11964"/>
        <dbReference type="Rhea" id="RHEA-COMP:11965"/>
        <dbReference type="ChEBI" id="CHEBI:15377"/>
        <dbReference type="ChEBI" id="CHEBI:15378"/>
        <dbReference type="ChEBI" id="CHEBI:15379"/>
        <dbReference type="ChEBI" id="CHEBI:30879"/>
        <dbReference type="ChEBI" id="CHEBI:57618"/>
        <dbReference type="ChEBI" id="CHEBI:58210"/>
        <dbReference type="ChEBI" id="CHEBI:142491"/>
        <dbReference type="EC" id="1.14.14.1"/>
    </reaction>
</comment>
<dbReference type="InterPro" id="IPR003097">
    <property type="entry name" value="CysJ-like_FAD-binding"/>
</dbReference>
<dbReference type="PANTHER" id="PTHR19384:SF127">
    <property type="entry name" value="BIFUNCTIONAL CYTOCHROME P450_NADPH--P450 REDUCTASE"/>
    <property type="match status" value="1"/>
</dbReference>
<accession>A0AA38R792</accession>
<dbReference type="FunFam" id="1.20.990.10:FF:000011">
    <property type="entry name" value="Bifunctional cytochrome P450/NADPH--P450 reductase"/>
    <property type="match status" value="1"/>
</dbReference>
<dbReference type="InterPro" id="IPR017972">
    <property type="entry name" value="Cyt_P450_CS"/>
</dbReference>
<evidence type="ECO:0000256" key="12">
    <source>
        <dbReference type="ARBA" id="ARBA00023004"/>
    </source>
</evidence>
<dbReference type="SUPFAM" id="SSF52218">
    <property type="entry name" value="Flavoproteins"/>
    <property type="match status" value="1"/>
</dbReference>
<evidence type="ECO:0000313" key="21">
    <source>
        <dbReference type="EMBL" id="KAJ9139333.1"/>
    </source>
</evidence>
<evidence type="ECO:0000256" key="6">
    <source>
        <dbReference type="ARBA" id="ARBA00022643"/>
    </source>
</evidence>
<comment type="cofactor">
    <cofactor evidence="1 17 18">
        <name>heme</name>
        <dbReference type="ChEBI" id="CHEBI:30413"/>
    </cofactor>
</comment>
<evidence type="ECO:0000256" key="2">
    <source>
        <dbReference type="ARBA" id="ARBA00010018"/>
    </source>
</evidence>
<dbReference type="GO" id="GO:0005829">
    <property type="term" value="C:cytosol"/>
    <property type="evidence" value="ECO:0007669"/>
    <property type="project" value="TreeGrafter"/>
</dbReference>
<reference evidence="21" key="1">
    <citation type="submission" date="2022-07" db="EMBL/GenBank/DDBJ databases">
        <title>Fungi with potential for degradation of polypropylene.</title>
        <authorList>
            <person name="Gostincar C."/>
        </authorList>
    </citation>
    <scope>NUCLEOTIDE SEQUENCE</scope>
    <source>
        <strain evidence="21">EXF-13287</strain>
    </source>
</reference>
<dbReference type="SUPFAM" id="SSF52343">
    <property type="entry name" value="Ferredoxin reductase-like, C-terminal NADP-linked domain"/>
    <property type="match status" value="1"/>
</dbReference>
<dbReference type="Gene3D" id="1.20.990.10">
    <property type="entry name" value="NADPH-cytochrome p450 Reductase, Chain A, domain 3"/>
    <property type="match status" value="1"/>
</dbReference>
<dbReference type="InterPro" id="IPR039261">
    <property type="entry name" value="FNR_nucleotide-bd"/>
</dbReference>
<evidence type="ECO:0000313" key="22">
    <source>
        <dbReference type="Proteomes" id="UP001174691"/>
    </source>
</evidence>
<sequence>MEGTVEIPSPPGLPFLGNIKNINPELPLQSFLDMADKYGPIWKLHFPGRSMIFVASHELVNEVCDEKRFGKTIGAVLGQVRNGVHDGLFTARNDEPNWGIAHRVLMPAFGPTKIQSMFDDMHDIASQLAMKWARHGPLAPIHVTDDFTRLTLDTLALCAMDYRFNSYYHDEMHPFIEAMGNFLVESGNRTRRPPLTSLFYRETDEKYNEDIAMLRDTAQDVLRARKANPTDRKDLLTAMLEGTDSKTGQKLSDSSIIDNLITFLIAGHETTSGLLSFAFYELLKHPEAYRKAQEEVDTVIGEGPIKVEHMGKLPYLAAVLRETLRLCATIPVFSVGCLQDTVIGGKYFIPKGHDLSLLLAKSQLDPAVFGETAKDFIPERMLDENFERLNKEFPNCWKPFGNGMRACIGRPFAWQEALLVMAMLLQNFNFMFDDPNYNLKIKQTLTIKPKDFFMRASLRHGLTPTQLEHRLAGDKISPTIKREPSGAVHLGKKTKGKPLSIYYGSNTGTCESLAQRLASDAGAHGWQATVVDALDAAHQKLPEDQPVIIITASYEGQPPDNAAIFVNWLENLKGKEMEKVSYAVYGCGHHDWAQTFHRIPKLVDSRLEELGGTRIAPIGTTDAAQGNMFTDFETYEDEVLWPALAEKYGVTAQAEGGDIPSGLSIEITSPRSSTLRQDVKEAIVVDVKDLTAPGAPPKKHMEIQLPSDSRYTAGDYLAVLPLNPKPSVERVMRRFHVAWDAHITISAHGPTTLPTGVSIPVSDVLGAYVELAQPATKRGILSLVEAAKDEPTREKLTKLSTDADTYAKEISAKRVSILDLLERFPSVDLPFSTFLALLPPMRVRQYSISSSPLWNPTSVTLTYSLLDAPSFVDPQGRHHVGVASSYLSSLAPGDKLHVSVRPSHTSFHLPTDAANTPIILVAAGSGIAPFHGFVQERAAQVAAGRKLAPALLFFGCRAPDQDDLYRDEFDRWEALGAVEVRRAYSRSSDANARGCRYVQDRMWLDKDEVTALWKEGAKVYVCGSRNVGDAVKKVVIRMAEEVAARDGEDVNDEKIARWFDGIKNERFATDVFD</sequence>
<dbReference type="PROSITE" id="PS00086">
    <property type="entry name" value="CYTOCHROME_P450"/>
    <property type="match status" value="1"/>
</dbReference>
<keyword evidence="4 17" id="KW-0349">Heme</keyword>
<feature type="binding site" description="axial binding residue" evidence="18">
    <location>
        <position position="407"/>
    </location>
    <ligand>
        <name>heme</name>
        <dbReference type="ChEBI" id="CHEBI:30413"/>
    </ligand>
    <ligandPart>
        <name>Fe</name>
        <dbReference type="ChEBI" id="CHEBI:18248"/>
    </ligandPart>
</feature>
<dbReference type="Pfam" id="PF00175">
    <property type="entry name" value="NAD_binding_1"/>
    <property type="match status" value="1"/>
</dbReference>
<dbReference type="PRINTS" id="PR00385">
    <property type="entry name" value="P450"/>
</dbReference>
<keyword evidence="6 17" id="KW-0288">FMN</keyword>
<keyword evidence="8 17" id="KW-0274">FAD</keyword>
<dbReference type="Proteomes" id="UP001174691">
    <property type="component" value="Unassembled WGS sequence"/>
</dbReference>
<organism evidence="21 22">
    <name type="scientific">Coniochaeta hoffmannii</name>
    <dbReference type="NCBI Taxonomy" id="91930"/>
    <lineage>
        <taxon>Eukaryota</taxon>
        <taxon>Fungi</taxon>
        <taxon>Dikarya</taxon>
        <taxon>Ascomycota</taxon>
        <taxon>Pezizomycotina</taxon>
        <taxon>Sordariomycetes</taxon>
        <taxon>Sordariomycetidae</taxon>
        <taxon>Coniochaetales</taxon>
        <taxon>Coniochaetaceae</taxon>
        <taxon>Coniochaeta</taxon>
    </lineage>
</organism>
<dbReference type="InterPro" id="IPR036396">
    <property type="entry name" value="Cyt_P450_sf"/>
</dbReference>
<dbReference type="FunFam" id="2.40.30.10:FF:000198">
    <property type="entry name" value="Bifunctional cytochrome P450/NADPH--P450 reductase"/>
    <property type="match status" value="1"/>
</dbReference>
<dbReference type="PROSITE" id="PS51384">
    <property type="entry name" value="FAD_FR"/>
    <property type="match status" value="1"/>
</dbReference>
<dbReference type="InterPro" id="IPR023206">
    <property type="entry name" value="Bifunctional_P450_P450_red"/>
</dbReference>
<dbReference type="AlphaFoldDB" id="A0AA38R792"/>
<dbReference type="FunFam" id="3.40.50.360:FF:000032">
    <property type="entry name" value="Bifunctional cytochrome P450/NADPH--P450 reductase"/>
    <property type="match status" value="1"/>
</dbReference>
<dbReference type="CDD" id="cd06206">
    <property type="entry name" value="bifunctional_CYPOR"/>
    <property type="match status" value="1"/>
</dbReference>
<evidence type="ECO:0000256" key="9">
    <source>
        <dbReference type="ARBA" id="ARBA00022857"/>
    </source>
</evidence>
<evidence type="ECO:0000256" key="17">
    <source>
        <dbReference type="PIRNR" id="PIRNR000209"/>
    </source>
</evidence>
<dbReference type="InterPro" id="IPR029039">
    <property type="entry name" value="Flavoprotein-like_sf"/>
</dbReference>
<dbReference type="EMBL" id="JANBVN010000130">
    <property type="protein sequence ID" value="KAJ9139333.1"/>
    <property type="molecule type" value="Genomic_DNA"/>
</dbReference>
<dbReference type="GO" id="GO:0020037">
    <property type="term" value="F:heme binding"/>
    <property type="evidence" value="ECO:0007669"/>
    <property type="project" value="UniProtKB-UniRule"/>
</dbReference>
<evidence type="ECO:0000256" key="10">
    <source>
        <dbReference type="ARBA" id="ARBA00022982"/>
    </source>
</evidence>
<keyword evidence="5 17" id="KW-0285">Flavoprotein</keyword>
<dbReference type="Pfam" id="PF00258">
    <property type="entry name" value="Flavodoxin_1"/>
    <property type="match status" value="1"/>
</dbReference>
<evidence type="ECO:0000256" key="3">
    <source>
        <dbReference type="ARBA" id="ARBA00022448"/>
    </source>
</evidence>
<protein>
    <recommendedName>
        <fullName evidence="17">Bifunctional cytochrome P450/NADPH--P450 reductase</fullName>
    </recommendedName>
    <domain>
        <recommendedName>
            <fullName evidence="17">Cytochrome P450</fullName>
            <ecNumber evidence="17">1.14.14.1</ecNumber>
        </recommendedName>
    </domain>
    <domain>
        <recommendedName>
            <fullName evidence="17">NADPH--cytochrome P450 reductase</fullName>
            <ecNumber evidence="17">1.6.2.4</ecNumber>
        </recommendedName>
    </domain>
</protein>
<dbReference type="FunFam" id="1.10.630.10:FF:000040">
    <property type="entry name" value="Bifunctional cytochrome P450/NADPH--P450 reductase"/>
    <property type="match status" value="1"/>
</dbReference>
<keyword evidence="10 17" id="KW-0249">Electron transport</keyword>
<dbReference type="Pfam" id="PF00667">
    <property type="entry name" value="FAD_binding_1"/>
    <property type="match status" value="1"/>
</dbReference>
<dbReference type="Pfam" id="PF00067">
    <property type="entry name" value="p450"/>
    <property type="match status" value="1"/>
</dbReference>
<dbReference type="Gene3D" id="3.40.50.80">
    <property type="entry name" value="Nucleotide-binding domain of ferredoxin-NADP reductase (FNR) module"/>
    <property type="match status" value="1"/>
</dbReference>
<proteinExistence type="inferred from homology"/>
<evidence type="ECO:0000256" key="13">
    <source>
        <dbReference type="ARBA" id="ARBA00023033"/>
    </source>
</evidence>
<keyword evidence="11 17" id="KW-0560">Oxidoreductase</keyword>
<dbReference type="CDD" id="cd11068">
    <property type="entry name" value="CYP120A1"/>
    <property type="match status" value="1"/>
</dbReference>
<dbReference type="PIRSF" id="PIRSF000209">
    <property type="entry name" value="Bifunctional_P450_P450R"/>
    <property type="match status" value="1"/>
</dbReference>
<dbReference type="PRINTS" id="PR00463">
    <property type="entry name" value="EP450I"/>
</dbReference>
<evidence type="ECO:0000256" key="5">
    <source>
        <dbReference type="ARBA" id="ARBA00022630"/>
    </source>
</evidence>
<evidence type="ECO:0000256" key="8">
    <source>
        <dbReference type="ARBA" id="ARBA00022827"/>
    </source>
</evidence>
<feature type="domain" description="FAD-binding FR-type" evidence="20">
    <location>
        <begin position="677"/>
        <end position="910"/>
    </location>
</feature>
<evidence type="ECO:0000259" key="19">
    <source>
        <dbReference type="PROSITE" id="PS50902"/>
    </source>
</evidence>
<dbReference type="SUPFAM" id="SSF63380">
    <property type="entry name" value="Riboflavin synthase domain-like"/>
    <property type="match status" value="1"/>
</dbReference>
<dbReference type="SUPFAM" id="SSF48264">
    <property type="entry name" value="Cytochrome P450"/>
    <property type="match status" value="1"/>
</dbReference>
<comment type="cofactor">
    <cofactor evidence="17">
        <name>FAD</name>
        <dbReference type="ChEBI" id="CHEBI:57692"/>
    </cofactor>
    <cofactor evidence="17">
        <name>FMN</name>
        <dbReference type="ChEBI" id="CHEBI:58210"/>
    </cofactor>
</comment>
<dbReference type="GO" id="GO:0003958">
    <property type="term" value="F:NADPH-hemoprotein reductase activity"/>
    <property type="evidence" value="ECO:0007669"/>
    <property type="project" value="UniProtKB-UniRule"/>
</dbReference>
<dbReference type="InterPro" id="IPR017927">
    <property type="entry name" value="FAD-bd_FR_type"/>
</dbReference>
<dbReference type="Gene3D" id="1.10.630.10">
    <property type="entry name" value="Cytochrome P450"/>
    <property type="match status" value="1"/>
</dbReference>
<evidence type="ECO:0000256" key="15">
    <source>
        <dbReference type="ARBA" id="ARBA00047827"/>
    </source>
</evidence>
<comment type="catalytic activity">
    <reaction evidence="16 17">
        <text>2 oxidized [cytochrome P450] + NADPH = 2 reduced [cytochrome P450] + NADP(+) + H(+)</text>
        <dbReference type="Rhea" id="RHEA:24040"/>
        <dbReference type="Rhea" id="RHEA-COMP:14627"/>
        <dbReference type="Rhea" id="RHEA-COMP:14628"/>
        <dbReference type="ChEBI" id="CHEBI:15378"/>
        <dbReference type="ChEBI" id="CHEBI:55376"/>
        <dbReference type="ChEBI" id="CHEBI:57783"/>
        <dbReference type="ChEBI" id="CHEBI:58349"/>
        <dbReference type="ChEBI" id="CHEBI:60344"/>
        <dbReference type="EC" id="1.6.2.4"/>
    </reaction>
</comment>
<dbReference type="GO" id="GO:0050660">
    <property type="term" value="F:flavin adenine dinucleotide binding"/>
    <property type="evidence" value="ECO:0007669"/>
    <property type="project" value="TreeGrafter"/>
</dbReference>
<dbReference type="GO" id="GO:0070330">
    <property type="term" value="F:aromatase activity"/>
    <property type="evidence" value="ECO:0007669"/>
    <property type="project" value="UniProtKB-UniRule"/>
</dbReference>
<keyword evidence="9 17" id="KW-0521">NADP</keyword>
<keyword evidence="7 17" id="KW-0479">Metal-binding</keyword>
<dbReference type="InterPro" id="IPR002401">
    <property type="entry name" value="Cyt_P450_E_grp-I"/>
</dbReference>
<evidence type="ECO:0000256" key="4">
    <source>
        <dbReference type="ARBA" id="ARBA00022617"/>
    </source>
</evidence>
<dbReference type="InterPro" id="IPR017938">
    <property type="entry name" value="Riboflavin_synthase-like_b-brl"/>
</dbReference>
<comment type="caution">
    <text evidence="21">The sequence shown here is derived from an EMBL/GenBank/DDBJ whole genome shotgun (WGS) entry which is preliminary data.</text>
</comment>
<dbReference type="Gene3D" id="3.40.50.360">
    <property type="match status" value="1"/>
</dbReference>
<dbReference type="FunFam" id="3.40.50.80:FF:000031">
    <property type="entry name" value="Bifunctional cytochrome P450/NADPH--P450 reductase"/>
    <property type="match status" value="1"/>
</dbReference>
<dbReference type="EC" id="1.14.14.1" evidence="17"/>
<dbReference type="InterPro" id="IPR023173">
    <property type="entry name" value="NADPH_Cyt_P450_Rdtase_alpha"/>
</dbReference>
<dbReference type="Gene3D" id="2.40.30.10">
    <property type="entry name" value="Translation factors"/>
    <property type="match status" value="1"/>
</dbReference>
<dbReference type="PANTHER" id="PTHR19384">
    <property type="entry name" value="NITRIC OXIDE SYNTHASE-RELATED"/>
    <property type="match status" value="1"/>
</dbReference>
<keyword evidence="13 17" id="KW-0503">Monooxygenase</keyword>
<dbReference type="GO" id="GO:0005506">
    <property type="term" value="F:iron ion binding"/>
    <property type="evidence" value="ECO:0007669"/>
    <property type="project" value="UniProtKB-UniRule"/>
</dbReference>
<dbReference type="EC" id="1.6.2.4" evidence="17"/>
<evidence type="ECO:0000256" key="1">
    <source>
        <dbReference type="ARBA" id="ARBA00001971"/>
    </source>
</evidence>
<name>A0AA38R792_9PEZI</name>
<comment type="similarity">
    <text evidence="2 17">In the N-terminal section; belongs to the cytochrome P450 family.</text>
</comment>
<evidence type="ECO:0000256" key="11">
    <source>
        <dbReference type="ARBA" id="ARBA00023002"/>
    </source>
</evidence>
<evidence type="ECO:0000259" key="20">
    <source>
        <dbReference type="PROSITE" id="PS51384"/>
    </source>
</evidence>
<evidence type="ECO:0000256" key="7">
    <source>
        <dbReference type="ARBA" id="ARBA00022723"/>
    </source>
</evidence>
<dbReference type="PROSITE" id="PS50902">
    <property type="entry name" value="FLAVODOXIN_LIKE"/>
    <property type="match status" value="1"/>
</dbReference>
<dbReference type="GO" id="GO:0010181">
    <property type="term" value="F:FMN binding"/>
    <property type="evidence" value="ECO:0007669"/>
    <property type="project" value="UniProtKB-UniRule"/>
</dbReference>
<dbReference type="InterPro" id="IPR001433">
    <property type="entry name" value="OxRdtase_FAD/NAD-bd"/>
</dbReference>
<evidence type="ECO:0000256" key="18">
    <source>
        <dbReference type="PIRSR" id="PIRSR000209-1"/>
    </source>
</evidence>
<keyword evidence="14" id="KW-0511">Multifunctional enzyme</keyword>
<feature type="domain" description="Flavodoxin-like" evidence="19">
    <location>
        <begin position="499"/>
        <end position="640"/>
    </location>
</feature>
<keyword evidence="3 17" id="KW-0813">Transport</keyword>
<evidence type="ECO:0000256" key="14">
    <source>
        <dbReference type="ARBA" id="ARBA00023268"/>
    </source>
</evidence>
<dbReference type="InterPro" id="IPR001128">
    <property type="entry name" value="Cyt_P450"/>
</dbReference>